<dbReference type="PANTHER" id="PTHR36924">
    <property type="entry name" value="ANTITOXIN HIGA-1"/>
    <property type="match status" value="1"/>
</dbReference>
<dbReference type="PROSITE" id="PS50943">
    <property type="entry name" value="HTH_CROC1"/>
    <property type="match status" value="1"/>
</dbReference>
<dbReference type="InterPro" id="IPR010982">
    <property type="entry name" value="Lambda_DNA-bd_dom_sf"/>
</dbReference>
<dbReference type="STRING" id="86105.NF27_IV00050"/>
<gene>
    <name evidence="3" type="primary">vapI_3</name>
    <name evidence="3" type="ORF">NF27_IV00050</name>
</gene>
<dbReference type="Gene3D" id="1.10.260.40">
    <property type="entry name" value="lambda repressor-like DNA-binding domains"/>
    <property type="match status" value="1"/>
</dbReference>
<dbReference type="AlphaFoldDB" id="A0A0C1QJ34"/>
<organism evidence="3 4">
    <name type="scientific">Candidatus Jidaibacter acanthamoebae</name>
    <dbReference type="NCBI Taxonomy" id="86105"/>
    <lineage>
        <taxon>Bacteria</taxon>
        <taxon>Pseudomonadati</taxon>
        <taxon>Pseudomonadota</taxon>
        <taxon>Alphaproteobacteria</taxon>
        <taxon>Rickettsiales</taxon>
        <taxon>Candidatus Midichloriaceae</taxon>
        <taxon>Candidatus Jidaibacter</taxon>
    </lineage>
</organism>
<dbReference type="InterPro" id="IPR013430">
    <property type="entry name" value="Toxin_antidote_HigA"/>
</dbReference>
<dbReference type="NCBIfam" id="TIGR02607">
    <property type="entry name" value="antidote_HigA"/>
    <property type="match status" value="1"/>
</dbReference>
<evidence type="ECO:0000313" key="3">
    <source>
        <dbReference type="EMBL" id="KIE04218.1"/>
    </source>
</evidence>
<dbReference type="CDD" id="cd00093">
    <property type="entry name" value="HTH_XRE"/>
    <property type="match status" value="1"/>
</dbReference>
<dbReference type="InterPro" id="IPR001387">
    <property type="entry name" value="Cro/C1-type_HTH"/>
</dbReference>
<proteinExistence type="predicted"/>
<dbReference type="SMART" id="SM00530">
    <property type="entry name" value="HTH_XRE"/>
    <property type="match status" value="1"/>
</dbReference>
<name>A0A0C1QJ34_9RICK</name>
<evidence type="ECO:0000256" key="1">
    <source>
        <dbReference type="ARBA" id="ARBA00023125"/>
    </source>
</evidence>
<protein>
    <submittedName>
        <fullName evidence="3">Virulence-associated protein I</fullName>
    </submittedName>
</protein>
<dbReference type="PATRIC" id="fig|86105.3.peg.1928"/>
<accession>A0A0C1QJ34</accession>
<evidence type="ECO:0000259" key="2">
    <source>
        <dbReference type="PROSITE" id="PS50943"/>
    </source>
</evidence>
<dbReference type="Proteomes" id="UP000031258">
    <property type="component" value="Unassembled WGS sequence"/>
</dbReference>
<sequence>MIIKEKIMQNKMRPIHPGEILKEEFLVPLNMSANQLAKNIGVPTNRVTEILNGRRAITGDTALRLSRFFKTTPELWMNLQSIYELRDAEMHINRNTYDNIMPFSEYQ</sequence>
<reference evidence="3 4" key="1">
    <citation type="submission" date="2014-11" db="EMBL/GenBank/DDBJ databases">
        <title>A Rickettsiales Symbiont of Amoebae With Ancient Features.</title>
        <authorList>
            <person name="Schulz F."/>
            <person name="Martijn J."/>
            <person name="Wascher F."/>
            <person name="Kostanjsek R."/>
            <person name="Ettema T.J."/>
            <person name="Horn M."/>
        </authorList>
    </citation>
    <scope>NUCLEOTIDE SEQUENCE [LARGE SCALE GENOMIC DNA]</scope>
    <source>
        <strain evidence="3 4">UWC36</strain>
    </source>
</reference>
<comment type="caution">
    <text evidence="3">The sequence shown here is derived from an EMBL/GenBank/DDBJ whole genome shotgun (WGS) entry which is preliminary data.</text>
</comment>
<keyword evidence="4" id="KW-1185">Reference proteome</keyword>
<dbReference type="GO" id="GO:0003677">
    <property type="term" value="F:DNA binding"/>
    <property type="evidence" value="ECO:0007669"/>
    <property type="project" value="UniProtKB-KW"/>
</dbReference>
<feature type="domain" description="HTH cro/C1-type" evidence="2">
    <location>
        <begin position="29"/>
        <end position="76"/>
    </location>
</feature>
<dbReference type="PANTHER" id="PTHR36924:SF1">
    <property type="entry name" value="ANTITOXIN HIGA-1"/>
    <property type="match status" value="1"/>
</dbReference>
<keyword evidence="1" id="KW-0238">DNA-binding</keyword>
<dbReference type="EMBL" id="JSWE01000214">
    <property type="protein sequence ID" value="KIE04218.1"/>
    <property type="molecule type" value="Genomic_DNA"/>
</dbReference>
<dbReference type="Pfam" id="PF01381">
    <property type="entry name" value="HTH_3"/>
    <property type="match status" value="1"/>
</dbReference>
<evidence type="ECO:0000313" key="4">
    <source>
        <dbReference type="Proteomes" id="UP000031258"/>
    </source>
</evidence>
<dbReference type="SUPFAM" id="SSF47413">
    <property type="entry name" value="lambda repressor-like DNA-binding domains"/>
    <property type="match status" value="1"/>
</dbReference>